<evidence type="ECO:0000256" key="1">
    <source>
        <dbReference type="SAM" id="MobiDB-lite"/>
    </source>
</evidence>
<evidence type="ECO:0000313" key="3">
    <source>
        <dbReference type="Proteomes" id="UP000006672"/>
    </source>
</evidence>
<organism evidence="2">
    <name type="scientific">Brugia malayi</name>
    <name type="common">Filarial nematode worm</name>
    <dbReference type="NCBI Taxonomy" id="6279"/>
    <lineage>
        <taxon>Eukaryota</taxon>
        <taxon>Metazoa</taxon>
        <taxon>Ecdysozoa</taxon>
        <taxon>Nematoda</taxon>
        <taxon>Chromadorea</taxon>
        <taxon>Rhabditida</taxon>
        <taxon>Spirurina</taxon>
        <taxon>Spiruromorpha</taxon>
        <taxon>Filarioidea</taxon>
        <taxon>Onchocercidae</taxon>
        <taxon>Brugia</taxon>
    </lineage>
</organism>
<dbReference type="Gene3D" id="3.40.50.1240">
    <property type="entry name" value="Phosphoglycerate mutase-like"/>
    <property type="match status" value="1"/>
</dbReference>
<reference evidence="4" key="3">
    <citation type="submission" date="2022-04" db="UniProtKB">
        <authorList>
            <consortium name="WormBaseParasite"/>
        </authorList>
    </citation>
    <scope>IDENTIFICATION</scope>
</reference>
<dbReference type="PANTHER" id="PTHR16469:SF23">
    <property type="entry name" value="HISTIDINE KINASE"/>
    <property type="match status" value="1"/>
</dbReference>
<dbReference type="Pfam" id="PF00300">
    <property type="entry name" value="His_Phos_1"/>
    <property type="match status" value="1"/>
</dbReference>
<dbReference type="OrthoDB" id="414418at2759"/>
<feature type="compositionally biased region" description="Basic and acidic residues" evidence="1">
    <location>
        <begin position="44"/>
        <end position="67"/>
    </location>
</feature>
<accession>A0A4E9FPM2</accession>
<reference evidence="2" key="2">
    <citation type="submission" date="2019-04" db="EMBL/GenBank/DDBJ databases">
        <authorList>
            <person name="Howe K."/>
            <person name="Paulini M."/>
            <person name="Williams G."/>
        </authorList>
    </citation>
    <scope>NUCLEOTIDE SEQUENCE [LARGE SCALE GENOMIC DNA]</scope>
    <source>
        <strain evidence="2">FR3</strain>
    </source>
</reference>
<dbReference type="KEGG" id="bmy:BM_BM1113"/>
<evidence type="ECO:0000313" key="4">
    <source>
        <dbReference type="WBParaSite" id="Bm1113.1"/>
    </source>
</evidence>
<dbReference type="AlphaFoldDB" id="A0A4E9FPM2"/>
<dbReference type="GO" id="GO:0016791">
    <property type="term" value="F:phosphatase activity"/>
    <property type="evidence" value="ECO:0007669"/>
    <property type="project" value="UniProtKB-ARBA"/>
</dbReference>
<dbReference type="InterPro" id="IPR029033">
    <property type="entry name" value="His_PPase_superfam"/>
</dbReference>
<dbReference type="RefSeq" id="XP_042937173.1">
    <property type="nucleotide sequence ID" value="XM_043081239.1"/>
</dbReference>
<dbReference type="CDD" id="cd07067">
    <property type="entry name" value="HP_PGM_like"/>
    <property type="match status" value="1"/>
</dbReference>
<evidence type="ECO:0000313" key="2">
    <source>
        <dbReference type="EMBL" id="VIO97598.1"/>
    </source>
</evidence>
<keyword evidence="3" id="KW-1185">Reference proteome</keyword>
<dbReference type="GeneID" id="66057555"/>
<protein>
    <submittedName>
        <fullName evidence="2 4">Uncharacterized protein</fullName>
    </submittedName>
</protein>
<gene>
    <name evidence="2" type="primary">Bm1113</name>
    <name evidence="2" type="ORF">BM_BM1113</name>
</gene>
<dbReference type="Proteomes" id="UP000006672">
    <property type="component" value="Unassembled WGS sequence"/>
</dbReference>
<dbReference type="SUPFAM" id="SSF53254">
    <property type="entry name" value="Phosphoglycerate mutase-like"/>
    <property type="match status" value="1"/>
</dbReference>
<name>A0A4E9FPM2_BRUMA</name>
<dbReference type="InterPro" id="IPR013078">
    <property type="entry name" value="His_Pase_superF_clade-1"/>
</dbReference>
<proteinExistence type="predicted"/>
<accession>A0A8L7SMP7</accession>
<reference evidence="3" key="1">
    <citation type="journal article" date="2007" name="Science">
        <title>Draft genome of the filarial nematode parasite Brugia malayi.</title>
        <authorList>
            <person name="Ghedin E."/>
            <person name="Wang S."/>
            <person name="Spiro D."/>
            <person name="Caler E."/>
            <person name="Zhao Q."/>
            <person name="Crabtree J."/>
            <person name="Allen J.E."/>
            <person name="Delcher A.L."/>
            <person name="Guiliano D.B."/>
            <person name="Miranda-Saavedra D."/>
            <person name="Angiuoli S.V."/>
            <person name="Creasy T."/>
            <person name="Amedeo P."/>
            <person name="Haas B."/>
            <person name="El-Sayed N.M."/>
            <person name="Wortman J.R."/>
            <person name="Feldblyum T."/>
            <person name="Tallon L."/>
            <person name="Schatz M."/>
            <person name="Shumway M."/>
            <person name="Koo H."/>
            <person name="Salzberg S.L."/>
            <person name="Schobel S."/>
            <person name="Pertea M."/>
            <person name="Pop M."/>
            <person name="White O."/>
            <person name="Barton G.J."/>
            <person name="Carlow C.K."/>
            <person name="Crawford M.J."/>
            <person name="Daub J."/>
            <person name="Dimmic M.W."/>
            <person name="Estes C.F."/>
            <person name="Foster J.M."/>
            <person name="Ganatra M."/>
            <person name="Gregory W.F."/>
            <person name="Johnson N.M."/>
            <person name="Jin J."/>
            <person name="Komuniecki R."/>
            <person name="Korf I."/>
            <person name="Kumar S."/>
            <person name="Laney S."/>
            <person name="Li B.W."/>
            <person name="Li W."/>
            <person name="Lindblom T.H."/>
            <person name="Lustigman S."/>
            <person name="Ma D."/>
            <person name="Maina C.V."/>
            <person name="Martin D.M."/>
            <person name="McCarter J.P."/>
            <person name="McReynolds L."/>
            <person name="Mitreva M."/>
            <person name="Nutman T.B."/>
            <person name="Parkinson J."/>
            <person name="Peregrin-Alvarez J.M."/>
            <person name="Poole C."/>
            <person name="Ren Q."/>
            <person name="Saunders L."/>
            <person name="Sluder A.E."/>
            <person name="Smith K."/>
            <person name="Stanke M."/>
            <person name="Unnasch T.R."/>
            <person name="Ware J."/>
            <person name="Wei A.D."/>
            <person name="Weil G."/>
            <person name="Williams D.J."/>
            <person name="Zhang Y."/>
            <person name="Williams S.A."/>
            <person name="Fraser-Liggett C."/>
            <person name="Slatko B."/>
            <person name="Blaxter M.L."/>
            <person name="Scott A.L."/>
        </authorList>
    </citation>
    <scope>NUCLEOTIDE SEQUENCE</scope>
    <source>
        <strain evidence="3">FR3</strain>
    </source>
</reference>
<dbReference type="WBParaSite" id="Bm1113.1">
    <property type="protein sequence ID" value="Bm1113.1"/>
    <property type="gene ID" value="WBGene00221374"/>
</dbReference>
<dbReference type="PANTHER" id="PTHR16469">
    <property type="entry name" value="UBIQUITIN-ASSOCIATED AND SH3 DOMAIN-CONTAINING BA-RELATED"/>
    <property type="match status" value="1"/>
</dbReference>
<dbReference type="InterPro" id="IPR051710">
    <property type="entry name" value="Phosphatase_SH3-domain"/>
</dbReference>
<sequence length="362" mass="41637">MLEDFLTANLIINSFKMCYLRYNCSKTKILEILAGRFIKKKKTKDEQNKMSVEKETSKNRKHKEESKSIASKYTNHRKLICMRSGRSQPIIASAIPLSVRIATLKLQRSYSLILFGITNAETVDQIFPNWFNRSFVGNSDDIAYRPYDLNMPSSLLRRPIAHYQFDSPITEHGKICAALIGRGILHANYQPKIIFTSPELRCIQTAHSIQRSLQIQNWCICVEPSLAEFTAFRDESQKYWLTIAQLQKQGILSTDQIYTPLLKVDELSKNETPQEFIHRLQRFYEHIIVNFKDRCAIIVSNITGIFVLNDGIAKTPWDLQKCHTLMTTCQLCAIKVTTNGKIESINNPILPLTRTLFDAKNV</sequence>
<feature type="region of interest" description="Disordered" evidence="1">
    <location>
        <begin position="44"/>
        <end position="68"/>
    </location>
</feature>
<dbReference type="CTD" id="66057555"/>
<dbReference type="EMBL" id="CAAKNF010000195">
    <property type="protein sequence ID" value="VIO97598.1"/>
    <property type="molecule type" value="Genomic_DNA"/>
</dbReference>